<evidence type="ECO:0000313" key="2">
    <source>
        <dbReference type="EMBL" id="QBJ93520.1"/>
    </source>
</evidence>
<sequence length="88" mass="9112">MAAACDWVAGQTVVVCMGLGLGWEWWLARAAGMKWSQVRNFRRLSSGTVPAGTALVAAATAFATTVAGTWAQPAPEPPPRPATAVSAK</sequence>
<keyword evidence="1" id="KW-0472">Membrane</keyword>
<dbReference type="RefSeq" id="WP_031182223.1">
    <property type="nucleotide sequence ID" value="NZ_CP032229.1"/>
</dbReference>
<dbReference type="OrthoDB" id="3996671at2"/>
<dbReference type="STRING" id="73044.GCA_000725795_04066"/>
<keyword evidence="1" id="KW-0812">Transmembrane</keyword>
<dbReference type="KEGG" id="sseo:D0Z67_26730"/>
<feature type="transmembrane region" description="Helical" evidence="1">
    <location>
        <begin position="6"/>
        <end position="28"/>
    </location>
</feature>
<dbReference type="GeneID" id="300102505"/>
<proteinExistence type="predicted"/>
<evidence type="ECO:0000313" key="3">
    <source>
        <dbReference type="Proteomes" id="UP000292547"/>
    </source>
</evidence>
<dbReference type="EMBL" id="CP032229">
    <property type="protein sequence ID" value="QBJ93520.1"/>
    <property type="molecule type" value="Genomic_DNA"/>
</dbReference>
<dbReference type="AlphaFoldDB" id="A0A4P6U145"/>
<name>A0A4P6U145_STRSO</name>
<organism evidence="2 3">
    <name type="scientific">Streptomyces seoulensis</name>
    <dbReference type="NCBI Taxonomy" id="73044"/>
    <lineage>
        <taxon>Bacteria</taxon>
        <taxon>Bacillati</taxon>
        <taxon>Actinomycetota</taxon>
        <taxon>Actinomycetes</taxon>
        <taxon>Kitasatosporales</taxon>
        <taxon>Streptomycetaceae</taxon>
        <taxon>Streptomyces</taxon>
    </lineage>
</organism>
<evidence type="ECO:0000256" key="1">
    <source>
        <dbReference type="SAM" id="Phobius"/>
    </source>
</evidence>
<reference evidence="2 3" key="1">
    <citation type="submission" date="2018-08" db="EMBL/GenBank/DDBJ databases">
        <title>The complete genome sequence of Streptomyces seoulensis, a pioneer strain for nickel superoxide dismutase discovery.</title>
        <authorList>
            <person name="Shin J."/>
            <person name="Lee J.-S."/>
            <person name="Lee E.-J."/>
            <person name="Youn H.-D."/>
        </authorList>
    </citation>
    <scope>NUCLEOTIDE SEQUENCE [LARGE SCALE GENOMIC DNA]</scope>
    <source>
        <strain evidence="2 3">KCTC 9819</strain>
    </source>
</reference>
<protein>
    <submittedName>
        <fullName evidence="2">Uncharacterized protein</fullName>
    </submittedName>
</protein>
<feature type="transmembrane region" description="Helical" evidence="1">
    <location>
        <begin position="49"/>
        <end position="71"/>
    </location>
</feature>
<accession>A0A4P6U145</accession>
<keyword evidence="3" id="KW-1185">Reference proteome</keyword>
<dbReference type="Proteomes" id="UP000292547">
    <property type="component" value="Chromosome"/>
</dbReference>
<gene>
    <name evidence="2" type="ORF">D0Z67_26730</name>
</gene>
<keyword evidence="1" id="KW-1133">Transmembrane helix</keyword>